<dbReference type="InterPro" id="IPR036388">
    <property type="entry name" value="WH-like_DNA-bd_sf"/>
</dbReference>
<evidence type="ECO:0000313" key="2">
    <source>
        <dbReference type="Proteomes" id="UP000741863"/>
    </source>
</evidence>
<proteinExistence type="predicted"/>
<name>A0ABS2PFC7_9BACL</name>
<dbReference type="SUPFAM" id="SSF46785">
    <property type="entry name" value="Winged helix' DNA-binding domain"/>
    <property type="match status" value="1"/>
</dbReference>
<dbReference type="InterPro" id="IPR036390">
    <property type="entry name" value="WH_DNA-bd_sf"/>
</dbReference>
<sequence length="95" mass="11097">MKSDKLRYAVLREIDEGNTDLTERNLYVSQEEFDNAVNYHTREGNLIGVNRGDGRPILEKIGPQLTAKGEDYLSYHSDFAKTYRGIKEIREWFKL</sequence>
<reference evidence="1 2" key="1">
    <citation type="submission" date="2021-01" db="EMBL/GenBank/DDBJ databases">
        <title>Genomic Encyclopedia of Type Strains, Phase IV (KMG-IV): sequencing the most valuable type-strain genomes for metagenomic binning, comparative biology and taxonomic classification.</title>
        <authorList>
            <person name="Goeker M."/>
        </authorList>
    </citation>
    <scope>NUCLEOTIDE SEQUENCE [LARGE SCALE GENOMIC DNA]</scope>
    <source>
        <strain evidence="1 2">DSM 25540</strain>
    </source>
</reference>
<dbReference type="Proteomes" id="UP000741863">
    <property type="component" value="Unassembled WGS sequence"/>
</dbReference>
<dbReference type="InterPro" id="IPR018597">
    <property type="entry name" value="Phage_Tuc2009_YjcQ"/>
</dbReference>
<evidence type="ECO:0000313" key="1">
    <source>
        <dbReference type="EMBL" id="MBM7634061.1"/>
    </source>
</evidence>
<dbReference type="EMBL" id="JAFBEC010000009">
    <property type="protein sequence ID" value="MBM7634061.1"/>
    <property type="molecule type" value="Genomic_DNA"/>
</dbReference>
<protein>
    <submittedName>
        <fullName evidence="1">Uncharacterized protein</fullName>
    </submittedName>
</protein>
<organism evidence="1 2">
    <name type="scientific">Geomicrobium sediminis</name>
    <dbReference type="NCBI Taxonomy" id="1347788"/>
    <lineage>
        <taxon>Bacteria</taxon>
        <taxon>Bacillati</taxon>
        <taxon>Bacillota</taxon>
        <taxon>Bacilli</taxon>
        <taxon>Bacillales</taxon>
        <taxon>Geomicrobium</taxon>
    </lineage>
</organism>
<dbReference type="RefSeq" id="WP_204698810.1">
    <property type="nucleotide sequence ID" value="NZ_JAFBEC010000009.1"/>
</dbReference>
<accession>A0ABS2PFC7</accession>
<gene>
    <name evidence="1" type="ORF">JOD17_003161</name>
</gene>
<keyword evidence="2" id="KW-1185">Reference proteome</keyword>
<dbReference type="Pfam" id="PF09639">
    <property type="entry name" value="YjcQ"/>
    <property type="match status" value="1"/>
</dbReference>
<dbReference type="Gene3D" id="1.10.10.10">
    <property type="entry name" value="Winged helix-like DNA-binding domain superfamily/Winged helix DNA-binding domain"/>
    <property type="match status" value="1"/>
</dbReference>
<comment type="caution">
    <text evidence="1">The sequence shown here is derived from an EMBL/GenBank/DDBJ whole genome shotgun (WGS) entry which is preliminary data.</text>
</comment>